<feature type="region of interest" description="Disordered" evidence="6">
    <location>
        <begin position="77"/>
        <end position="106"/>
    </location>
</feature>
<keyword evidence="3 5" id="KW-0129">CBS domain</keyword>
<dbReference type="PANTHER" id="PTHR13780">
    <property type="entry name" value="AMP-ACTIVATED PROTEIN KINASE, GAMMA REGULATORY SUBUNIT"/>
    <property type="match status" value="1"/>
</dbReference>
<dbReference type="Gene3D" id="3.10.580.10">
    <property type="entry name" value="CBS-domain"/>
    <property type="match status" value="2"/>
</dbReference>
<feature type="region of interest" description="Disordered" evidence="6">
    <location>
        <begin position="136"/>
        <end position="167"/>
    </location>
</feature>
<evidence type="ECO:0000313" key="8">
    <source>
        <dbReference type="EMBL" id="KAH8359262.1"/>
    </source>
</evidence>
<dbReference type="InterPro" id="IPR050511">
    <property type="entry name" value="AMPK_gamma/SDS23_families"/>
</dbReference>
<feature type="region of interest" description="Disordered" evidence="6">
    <location>
        <begin position="1"/>
        <end position="49"/>
    </location>
</feature>
<accession>A0AAD4PHS2</accession>
<evidence type="ECO:0000256" key="6">
    <source>
        <dbReference type="SAM" id="MobiDB-lite"/>
    </source>
</evidence>
<dbReference type="InterPro" id="IPR046342">
    <property type="entry name" value="CBS_dom_sf"/>
</dbReference>
<evidence type="ECO:0000256" key="5">
    <source>
        <dbReference type="PROSITE-ProRule" id="PRU00703"/>
    </source>
</evidence>
<feature type="compositionally biased region" description="Basic and acidic residues" evidence="6">
    <location>
        <begin position="1348"/>
        <end position="1361"/>
    </location>
</feature>
<gene>
    <name evidence="8" type="ORF">KR093_005344</name>
</gene>
<dbReference type="InterPro" id="IPR000644">
    <property type="entry name" value="CBS_dom"/>
</dbReference>
<feature type="compositionally biased region" description="Acidic residues" evidence="6">
    <location>
        <begin position="146"/>
        <end position="165"/>
    </location>
</feature>
<feature type="compositionally biased region" description="Low complexity" evidence="6">
    <location>
        <begin position="17"/>
        <end position="35"/>
    </location>
</feature>
<dbReference type="SMART" id="SM00116">
    <property type="entry name" value="CBS"/>
    <property type="match status" value="4"/>
</dbReference>
<feature type="compositionally biased region" description="Polar residues" evidence="6">
    <location>
        <begin position="525"/>
        <end position="541"/>
    </location>
</feature>
<feature type="domain" description="CBS" evidence="7">
    <location>
        <begin position="933"/>
        <end position="995"/>
    </location>
</feature>
<dbReference type="SUPFAM" id="SSF54631">
    <property type="entry name" value="CBS-domain pair"/>
    <property type="match status" value="2"/>
</dbReference>
<feature type="compositionally biased region" description="Low complexity" evidence="6">
    <location>
        <begin position="332"/>
        <end position="351"/>
    </location>
</feature>
<feature type="compositionally biased region" description="Low complexity" evidence="6">
    <location>
        <begin position="1270"/>
        <end position="1284"/>
    </location>
</feature>
<name>A0AAD4PHS2_9MUSC</name>
<feature type="compositionally biased region" description="Low complexity" evidence="6">
    <location>
        <begin position="701"/>
        <end position="720"/>
    </location>
</feature>
<feature type="compositionally biased region" description="Low complexity" evidence="6">
    <location>
        <begin position="1380"/>
        <end position="1395"/>
    </location>
</feature>
<evidence type="ECO:0000256" key="2">
    <source>
        <dbReference type="ARBA" id="ARBA00022737"/>
    </source>
</evidence>
<dbReference type="EMBL" id="JAJJHW010003409">
    <property type="protein sequence ID" value="KAH8359262.1"/>
    <property type="molecule type" value="Genomic_DNA"/>
</dbReference>
<feature type="compositionally biased region" description="Basic and acidic residues" evidence="6">
    <location>
        <begin position="36"/>
        <end position="49"/>
    </location>
</feature>
<feature type="region of interest" description="Disordered" evidence="6">
    <location>
        <begin position="1268"/>
        <end position="1407"/>
    </location>
</feature>
<dbReference type="PROSITE" id="PS51371">
    <property type="entry name" value="CBS"/>
    <property type="match status" value="4"/>
</dbReference>
<feature type="compositionally biased region" description="Basic and acidic residues" evidence="6">
    <location>
        <begin position="200"/>
        <end position="209"/>
    </location>
</feature>
<feature type="compositionally biased region" description="Pro residues" evidence="6">
    <location>
        <begin position="286"/>
        <end position="298"/>
    </location>
</feature>
<dbReference type="FunFam" id="3.10.580.10:FF:000003">
    <property type="entry name" value="Protein kinase AMP-activated non-catalytic subunit gamma 1"/>
    <property type="match status" value="1"/>
</dbReference>
<dbReference type="GO" id="GO:0019901">
    <property type="term" value="F:protein kinase binding"/>
    <property type="evidence" value="ECO:0007669"/>
    <property type="project" value="TreeGrafter"/>
</dbReference>
<feature type="compositionally biased region" description="Basic and acidic residues" evidence="6">
    <location>
        <begin position="1285"/>
        <end position="1300"/>
    </location>
</feature>
<comment type="similarity">
    <text evidence="1">Belongs to the 5'-AMP-activated protein kinase gamma subunit family.</text>
</comment>
<feature type="compositionally biased region" description="Pro residues" evidence="6">
    <location>
        <begin position="316"/>
        <end position="331"/>
    </location>
</feature>
<feature type="compositionally biased region" description="Basic and acidic residues" evidence="6">
    <location>
        <begin position="582"/>
        <end position="635"/>
    </location>
</feature>
<dbReference type="CDD" id="cd04641">
    <property type="entry name" value="CBS_euAMPK_gamma-like_repeat2"/>
    <property type="match status" value="1"/>
</dbReference>
<evidence type="ECO:0000256" key="1">
    <source>
        <dbReference type="ARBA" id="ARBA00006750"/>
    </source>
</evidence>
<feature type="domain" description="CBS" evidence="7">
    <location>
        <begin position="1012"/>
        <end position="1072"/>
    </location>
</feature>
<dbReference type="GO" id="GO:0019887">
    <property type="term" value="F:protein kinase regulator activity"/>
    <property type="evidence" value="ECO:0007669"/>
    <property type="project" value="TreeGrafter"/>
</dbReference>
<dbReference type="PANTHER" id="PTHR13780:SF35">
    <property type="entry name" value="LD22662P"/>
    <property type="match status" value="1"/>
</dbReference>
<feature type="compositionally biased region" description="Polar residues" evidence="6">
    <location>
        <begin position="1301"/>
        <end position="1319"/>
    </location>
</feature>
<evidence type="ECO:0000256" key="3">
    <source>
        <dbReference type="ARBA" id="ARBA00023122"/>
    </source>
</evidence>
<dbReference type="GO" id="GO:0016208">
    <property type="term" value="F:AMP binding"/>
    <property type="evidence" value="ECO:0007669"/>
    <property type="project" value="TreeGrafter"/>
</dbReference>
<feature type="compositionally biased region" description="Polar residues" evidence="6">
    <location>
        <begin position="88"/>
        <end position="106"/>
    </location>
</feature>
<keyword evidence="2" id="KW-0677">Repeat</keyword>
<sequence>MATNCDYSEDNVKQQQLTSTANNRTSLSSNASSSMSEHDEKPDGEKAARDQLQMLCASNQMDSFECAFESTMDDLEQAVADGYESDSEASANGQATGESSGSSLSQLAGIGGLQYSQQLTPQMELQLQTLTRVNSFDFHSSSGSSSDDENDDDDADDNDVDDEDMGVVGALNLSAKFARSCDARYDAYHQRPPYMLPPFTERRRLSQCKEEDDEDDGDKSPPVSGNGNVGDAPRFERASKAPPRPPTPQDAASKEKFKDLERLRQQFMHKIDRINTRNIEEQYTSLPPPPPPPPPPIPATILPKALKELLQSSEPASPPAPPKPAPPPPLSIPAQSAAVAASSGGTSPAAALQLPHAAEPPLIIKGKFKVSRAQETPELRMEAQQLRQLKPSANAQTISFPSSFGGYSSVQGLFSQRYGSNRFPVASPHLSKQFFDSSLVEIRAPSQSNVALNDGSLNQSLTCDNSSSMASKPRTPSERELDEIWIRRAPALPPASQLDANAVAAAAQRPVSLGGVATMPRLLQRNESSHSTTSPSRQLTASGSVSVSVSEDEQDGLPRVPGSRPSSAPAEPNAKAAKKAYKKMEKEQRRQEKEQSRREKEARKMERETARRIEREAAKLEKLNRHSEKISRSTERMVGSGGSRSGSLERRRSGEDSPVLNQSTVHGIASPNRRPTIFDVFRPRAKSDAKRHKDKHLLDPSSADSSATSSTYSVSGGATTSATTGAAAAATAAGATGAASGGGAGGIMNSMKVAMQHFGHRQHPAVTITNADGTVSAKSKYKDGSAHLHQGSDAQYYHTVTAVRPHANANQRSPMTKVMDLFRHRSNSAVSEADKRKARVAAHQQQLAVQSAHMRRASADLEKRRASVGAAGRSFRGDGTLDPHHAAILFRDSRGLPVADPFLEKVNLSDFEEDDSQIFVKFFRFHKCYDLIPTSAKLVVFDTQLLVKKAFYALVYNGVRAAPLWDSEKQQFVGMLTITDFIKILQMYYKSPNASMEQLEEHKLDTWRSVLHNQVMPLVSIGPDASLYDAIKILIHSRIHRLPVIDPATGNVLYILTHKRILRFLFLYINELPKPAYMQKSLRDLKIGTYDNIETADETTSIITALKKFVERRVSALPLVDGEGRLVDIYAKFDVINLAAEKTYNDLDISLRKANEHRNEWFEGVQKCNLDESLYTIMERIVRAEVHRLVVVDEHRKVIGIISLSDILLYLVLRPSGEGVGGSESSLRASDPVLLRKVAEMEAEAPPRSPSAASSGNRSLIEDIPEEETTAAAAGAPAASPSPKSDADSDNNKSASEDKANNNQHELTPNGDSNNSPTEVSFADEAQENADEQVERSNCDENNDDDADQNRDQDRELERKKAAAVAMNATARTGDEDDGLSSAVSAASALGQSLATPTAREMALVSE</sequence>
<evidence type="ECO:0000256" key="4">
    <source>
        <dbReference type="ARBA" id="ARBA00025878"/>
    </source>
</evidence>
<organism evidence="8 9">
    <name type="scientific">Drosophila rubida</name>
    <dbReference type="NCBI Taxonomy" id="30044"/>
    <lineage>
        <taxon>Eukaryota</taxon>
        <taxon>Metazoa</taxon>
        <taxon>Ecdysozoa</taxon>
        <taxon>Arthropoda</taxon>
        <taxon>Hexapoda</taxon>
        <taxon>Insecta</taxon>
        <taxon>Pterygota</taxon>
        <taxon>Neoptera</taxon>
        <taxon>Endopterygota</taxon>
        <taxon>Diptera</taxon>
        <taxon>Brachycera</taxon>
        <taxon>Muscomorpha</taxon>
        <taxon>Ephydroidea</taxon>
        <taxon>Drosophilidae</taxon>
        <taxon>Drosophila</taxon>
    </lineage>
</organism>
<evidence type="ECO:0000313" key="9">
    <source>
        <dbReference type="Proteomes" id="UP001200034"/>
    </source>
</evidence>
<dbReference type="Pfam" id="PF00571">
    <property type="entry name" value="CBS"/>
    <property type="match status" value="3"/>
</dbReference>
<evidence type="ECO:0000259" key="7">
    <source>
        <dbReference type="PROSITE" id="PS51371"/>
    </source>
</evidence>
<feature type="domain" description="CBS" evidence="7">
    <location>
        <begin position="1158"/>
        <end position="1218"/>
    </location>
</feature>
<feature type="compositionally biased region" description="Low complexity" evidence="6">
    <location>
        <begin position="136"/>
        <end position="145"/>
    </location>
</feature>
<feature type="region of interest" description="Disordered" evidence="6">
    <location>
        <begin position="525"/>
        <end position="720"/>
    </location>
</feature>
<dbReference type="Proteomes" id="UP001200034">
    <property type="component" value="Unassembled WGS sequence"/>
</dbReference>
<protein>
    <recommendedName>
        <fullName evidence="7">CBS domain-containing protein</fullName>
    </recommendedName>
</protein>
<feature type="region of interest" description="Disordered" evidence="6">
    <location>
        <begin position="189"/>
        <end position="353"/>
    </location>
</feature>
<keyword evidence="9" id="KW-1185">Reference proteome</keyword>
<dbReference type="GO" id="GO:0005737">
    <property type="term" value="C:cytoplasm"/>
    <property type="evidence" value="ECO:0007669"/>
    <property type="project" value="TreeGrafter"/>
</dbReference>
<feature type="compositionally biased region" description="Basic and acidic residues" evidence="6">
    <location>
        <begin position="252"/>
        <end position="280"/>
    </location>
</feature>
<reference evidence="8" key="1">
    <citation type="journal article" date="2021" name="Mol. Ecol. Resour.">
        <title>Phylogenomic analyses of the genus Drosophila reveals genomic signals of climate adaptation.</title>
        <authorList>
            <person name="Li F."/>
            <person name="Rane R.V."/>
            <person name="Luria V."/>
            <person name="Xiong Z."/>
            <person name="Chen J."/>
            <person name="Li Z."/>
            <person name="Catullo R.A."/>
            <person name="Griffin P.C."/>
            <person name="Schiffer M."/>
            <person name="Pearce S."/>
            <person name="Lee S.F."/>
            <person name="McElroy K."/>
            <person name="Stocker A."/>
            <person name="Shirriffs J."/>
            <person name="Cockerell F."/>
            <person name="Coppin C."/>
            <person name="Sgro C.M."/>
            <person name="Karger A."/>
            <person name="Cain J.W."/>
            <person name="Weber J.A."/>
            <person name="Santpere G."/>
            <person name="Kirschner M.W."/>
            <person name="Hoffmann A.A."/>
            <person name="Oakeshott J.G."/>
            <person name="Zhang G."/>
        </authorList>
    </citation>
    <scope>NUCLEOTIDE SEQUENCE</scope>
    <source>
        <strain evidence="8">BGI-SZ-2011g</strain>
    </source>
</reference>
<comment type="subunit">
    <text evidence="4">AMPK is a heterotrimer of an alpha catalytic subunit (PRKAA1 or PRKAA2), a beta (PRKAB1 or PRKAB2) and a gamma non-catalytic subunits (PRKAG1, PRKAG2 or PRKAG3). Interacts with FNIP1 and FNIP2.</text>
</comment>
<dbReference type="GO" id="GO:0005634">
    <property type="term" value="C:nucleus"/>
    <property type="evidence" value="ECO:0007669"/>
    <property type="project" value="TreeGrafter"/>
</dbReference>
<feature type="domain" description="CBS" evidence="7">
    <location>
        <begin position="1087"/>
        <end position="1147"/>
    </location>
</feature>
<proteinExistence type="inferred from homology"/>
<comment type="caution">
    <text evidence="8">The sequence shown here is derived from an EMBL/GenBank/DDBJ whole genome shotgun (WGS) entry which is preliminary data.</text>
</comment>
<dbReference type="GO" id="GO:0031588">
    <property type="term" value="C:nucleotide-activated protein kinase complex"/>
    <property type="evidence" value="ECO:0007669"/>
    <property type="project" value="TreeGrafter"/>
</dbReference>
<dbReference type="CDD" id="cd04618">
    <property type="entry name" value="CBS_euAMPK_gamma-like_repeat1"/>
    <property type="match status" value="1"/>
</dbReference>